<proteinExistence type="predicted"/>
<sequence>MLLIILSTIILLFNLTNSFLFQFNIGEQGHFFEFKKITCDNQHVQNQDLHAYFPIGFQITCPSQSESRCGLGQHMRLQLHYRIHNAHPVQYIPISFQCPIDQHQHPNNIATIYNLHLFFDGNVILQVHCNFGGNHLYNFQQIILFNFFNECQRQSEIINLLINHYNNFEELFLHHPHNIHHNNNHNLVHIPPHPHQHVQINNILNQINIGNNLLNNMLQQIQHHGHNFYQQVAAGNINLQLIIDNYHWLNNFYFQNNNLLNHINALNGELQAIMNQLNEGNGDHQQNQNNNQEQNDEDDGDNDDNDSVITDDE</sequence>
<feature type="signal peptide" evidence="2">
    <location>
        <begin position="1"/>
        <end position="18"/>
    </location>
</feature>
<feature type="region of interest" description="Disordered" evidence="1">
    <location>
        <begin position="279"/>
        <end position="313"/>
    </location>
</feature>
<reference evidence="3 4" key="1">
    <citation type="submission" date="2020-08" db="EMBL/GenBank/DDBJ databases">
        <authorList>
            <person name="Koutsovoulos G."/>
            <person name="Danchin GJ E."/>
        </authorList>
    </citation>
    <scope>NUCLEOTIDE SEQUENCE [LARGE SCALE GENOMIC DNA]</scope>
</reference>
<feature type="chain" id="PRO_5028316356" evidence="2">
    <location>
        <begin position="19"/>
        <end position="313"/>
    </location>
</feature>
<feature type="compositionally biased region" description="Low complexity" evidence="1">
    <location>
        <begin position="279"/>
        <end position="293"/>
    </location>
</feature>
<feature type="compositionally biased region" description="Acidic residues" evidence="1">
    <location>
        <begin position="294"/>
        <end position="313"/>
    </location>
</feature>
<protein>
    <submittedName>
        <fullName evidence="3">Uncharacterized protein</fullName>
    </submittedName>
</protein>
<evidence type="ECO:0000256" key="1">
    <source>
        <dbReference type="SAM" id="MobiDB-lite"/>
    </source>
</evidence>
<dbReference type="AlphaFoldDB" id="A0A6V7UQW5"/>
<comment type="caution">
    <text evidence="3">The sequence shown here is derived from an EMBL/GenBank/DDBJ whole genome shotgun (WGS) entry which is preliminary data.</text>
</comment>
<evidence type="ECO:0000313" key="3">
    <source>
        <dbReference type="EMBL" id="CAD2163809.1"/>
    </source>
</evidence>
<name>A0A6V7UQW5_MELEN</name>
<evidence type="ECO:0000256" key="2">
    <source>
        <dbReference type="SAM" id="SignalP"/>
    </source>
</evidence>
<evidence type="ECO:0000313" key="4">
    <source>
        <dbReference type="Proteomes" id="UP000580250"/>
    </source>
</evidence>
<organism evidence="3 4">
    <name type="scientific">Meloidogyne enterolobii</name>
    <name type="common">Root-knot nematode worm</name>
    <name type="synonym">Meloidogyne mayaguensis</name>
    <dbReference type="NCBI Taxonomy" id="390850"/>
    <lineage>
        <taxon>Eukaryota</taxon>
        <taxon>Metazoa</taxon>
        <taxon>Ecdysozoa</taxon>
        <taxon>Nematoda</taxon>
        <taxon>Chromadorea</taxon>
        <taxon>Rhabditida</taxon>
        <taxon>Tylenchina</taxon>
        <taxon>Tylenchomorpha</taxon>
        <taxon>Tylenchoidea</taxon>
        <taxon>Meloidogynidae</taxon>
        <taxon>Meloidogyninae</taxon>
        <taxon>Meloidogyne</taxon>
    </lineage>
</organism>
<dbReference type="Proteomes" id="UP000580250">
    <property type="component" value="Unassembled WGS sequence"/>
</dbReference>
<keyword evidence="2" id="KW-0732">Signal</keyword>
<dbReference type="EMBL" id="CAJEWN010000100">
    <property type="protein sequence ID" value="CAD2163809.1"/>
    <property type="molecule type" value="Genomic_DNA"/>
</dbReference>
<gene>
    <name evidence="3" type="ORF">MENT_LOCUS16212</name>
</gene>
<accession>A0A6V7UQW5</accession>